<dbReference type="SMART" id="SM00448">
    <property type="entry name" value="REC"/>
    <property type="match status" value="1"/>
</dbReference>
<dbReference type="SMART" id="SM00331">
    <property type="entry name" value="PP2C_SIG"/>
    <property type="match status" value="1"/>
</dbReference>
<dbReference type="CDD" id="cd00130">
    <property type="entry name" value="PAS"/>
    <property type="match status" value="2"/>
</dbReference>
<dbReference type="InterPro" id="IPR001789">
    <property type="entry name" value="Sig_transdc_resp-reg_receiver"/>
</dbReference>
<dbReference type="EMBL" id="MTEI01000021">
    <property type="protein sequence ID" value="OQW86156.1"/>
    <property type="molecule type" value="Genomic_DNA"/>
</dbReference>
<evidence type="ECO:0000313" key="6">
    <source>
        <dbReference type="EMBL" id="OQW86156.1"/>
    </source>
</evidence>
<dbReference type="Gene3D" id="3.30.450.20">
    <property type="entry name" value="PAS domain"/>
    <property type="match status" value="2"/>
</dbReference>
<reference evidence="6 7" key="1">
    <citation type="submission" date="2017-01" db="EMBL/GenBank/DDBJ databases">
        <title>Novel large sulfur bacteria in the metagenomes of groundwater-fed chemosynthetic microbial mats in the Lake Huron basin.</title>
        <authorList>
            <person name="Sharrar A.M."/>
            <person name="Flood B.E."/>
            <person name="Bailey J.V."/>
            <person name="Jones D.S."/>
            <person name="Biddanda B."/>
            <person name="Ruberg S.A."/>
            <person name="Marcus D.N."/>
            <person name="Dick G.J."/>
        </authorList>
    </citation>
    <scope>NUCLEOTIDE SEQUENCE [LARGE SCALE GENOMIC DNA]</scope>
    <source>
        <strain evidence="6">A7</strain>
    </source>
</reference>
<dbReference type="Proteomes" id="UP000192505">
    <property type="component" value="Unassembled WGS sequence"/>
</dbReference>
<feature type="modified residue" description="4-aspartylphosphate" evidence="2">
    <location>
        <position position="66"/>
    </location>
</feature>
<dbReference type="InterPro" id="IPR036890">
    <property type="entry name" value="HATPase_C_sf"/>
</dbReference>
<dbReference type="Pfam" id="PF00072">
    <property type="entry name" value="Response_reg"/>
    <property type="match status" value="1"/>
</dbReference>
<dbReference type="PROSITE" id="PS50113">
    <property type="entry name" value="PAC"/>
    <property type="match status" value="1"/>
</dbReference>
<dbReference type="InterPro" id="IPR036457">
    <property type="entry name" value="PPM-type-like_dom_sf"/>
</dbReference>
<proteinExistence type="predicted"/>
<dbReference type="PANTHER" id="PTHR43156">
    <property type="entry name" value="STAGE II SPORULATION PROTEIN E-RELATED"/>
    <property type="match status" value="1"/>
</dbReference>
<dbReference type="SUPFAM" id="SSF81606">
    <property type="entry name" value="PP2C-like"/>
    <property type="match status" value="1"/>
</dbReference>
<dbReference type="Pfam" id="PF07228">
    <property type="entry name" value="SpoIIE"/>
    <property type="match status" value="1"/>
</dbReference>
<dbReference type="SUPFAM" id="SSF55785">
    <property type="entry name" value="PYP-like sensor domain (PAS domain)"/>
    <property type="match status" value="2"/>
</dbReference>
<dbReference type="PANTHER" id="PTHR43156:SF2">
    <property type="entry name" value="STAGE II SPORULATION PROTEIN E"/>
    <property type="match status" value="1"/>
</dbReference>
<dbReference type="InterPro" id="IPR000700">
    <property type="entry name" value="PAS-assoc_C"/>
</dbReference>
<dbReference type="CDD" id="cd16936">
    <property type="entry name" value="HATPase_RsbW-like"/>
    <property type="match status" value="1"/>
</dbReference>
<evidence type="ECO:0000256" key="2">
    <source>
        <dbReference type="PROSITE-ProRule" id="PRU00169"/>
    </source>
</evidence>
<name>A0A1W9KPT0_9BURK</name>
<dbReference type="InterPro" id="IPR003594">
    <property type="entry name" value="HATPase_dom"/>
</dbReference>
<evidence type="ECO:0000259" key="5">
    <source>
        <dbReference type="PROSITE" id="PS50113"/>
    </source>
</evidence>
<dbReference type="SMART" id="SM00091">
    <property type="entry name" value="PAS"/>
    <property type="match status" value="2"/>
</dbReference>
<evidence type="ECO:0000259" key="4">
    <source>
        <dbReference type="PROSITE" id="PS50112"/>
    </source>
</evidence>
<accession>A0A1W9KPT0</accession>
<protein>
    <recommendedName>
        <fullName evidence="8">PAS/PAC sensor protein</fullName>
    </recommendedName>
</protein>
<evidence type="ECO:0000256" key="1">
    <source>
        <dbReference type="ARBA" id="ARBA00022801"/>
    </source>
</evidence>
<feature type="domain" description="PAS" evidence="4">
    <location>
        <begin position="305"/>
        <end position="348"/>
    </location>
</feature>
<organism evidence="6 7">
    <name type="scientific">Rhodoferax ferrireducens</name>
    <dbReference type="NCBI Taxonomy" id="192843"/>
    <lineage>
        <taxon>Bacteria</taxon>
        <taxon>Pseudomonadati</taxon>
        <taxon>Pseudomonadota</taxon>
        <taxon>Betaproteobacteria</taxon>
        <taxon>Burkholderiales</taxon>
        <taxon>Comamonadaceae</taxon>
        <taxon>Rhodoferax</taxon>
    </lineage>
</organism>
<evidence type="ECO:0008006" key="8">
    <source>
        <dbReference type="Google" id="ProtNLM"/>
    </source>
</evidence>
<sequence>MATPHALRLTDFESYRPTILVIDDAQINLTLLAKGLESDYRVVTAESGLQGLELAESEHPEVILLDVMMPGMDGYAVAKQLSLTPELAQIPIFFLTALTDQESQLRGLELGAVDFLTKPFSLKILKKRIANVIERDQLRINAMQYQTVLNDLLLEQTGAKNILESVFNASSDALIVTDRAFQISRVNSNAEKLLQSTATELIDTPFLRFCFQHPDGSSLAVEAISANTSWIEGKLCTPDGQSLWVAILCRSFETAQEETGYLFSLQDISVRVALEEKRLQAELQRNDALLELGIQKAAMDEHALVSIADVQGNIIYVNDKFCATSGFRPDELLGHTHRMIKSDVHSPDFYHDLWTTVSAGKTWHGEITNRAKDGSLYTVASTIVPWLDEHGVPYQYVSIHTDITARKKAEEELALARQRELSVGSSIQQSLLFGKPPTDLEGVSVACFTEASSGVDGDFYTFTEINPLCFEVLTGDVMGKGVTAALIAAGIKNTYYKTVTTLMSQRQGKAVPTPAEIINAVHAIITPELIRVESFVTLSLVRVNRLEKTMTWVNAGHTPTLLVRNDGGEVLELLGDNLPVGVLKTEVFVEHVTPIEVGDALLLYSDGISEAMAPDQDEYGLNRIKTILRLGQATQTHPSVTLNSLRSDLSNHTRHLGPADDSTAIFIRINPLRNGARGTLLDRRAPEFLEIPRRLDKLGLIRQKIAQVALDQSETFVHMLQLAAFEAATNIIRHAPERLKNAPLTVSVARTPLAICVELIYEGEPFFPPSAPSPDFSGHSEGGFGLYIINSSVDQVDYCSPMPGMASIRLLKKLKQLPDR</sequence>
<dbReference type="InterPro" id="IPR035965">
    <property type="entry name" value="PAS-like_dom_sf"/>
</dbReference>
<dbReference type="InterPro" id="IPR001610">
    <property type="entry name" value="PAC"/>
</dbReference>
<evidence type="ECO:0000313" key="7">
    <source>
        <dbReference type="Proteomes" id="UP000192505"/>
    </source>
</evidence>
<dbReference type="Gene3D" id="3.60.40.10">
    <property type="entry name" value="PPM-type phosphatase domain"/>
    <property type="match status" value="1"/>
</dbReference>
<dbReference type="PROSITE" id="PS50112">
    <property type="entry name" value="PAS"/>
    <property type="match status" value="1"/>
</dbReference>
<dbReference type="GO" id="GO:0000160">
    <property type="term" value="P:phosphorelay signal transduction system"/>
    <property type="evidence" value="ECO:0007669"/>
    <property type="project" value="InterPro"/>
</dbReference>
<evidence type="ECO:0000259" key="3">
    <source>
        <dbReference type="PROSITE" id="PS50110"/>
    </source>
</evidence>
<feature type="domain" description="PAC" evidence="5">
    <location>
        <begin position="361"/>
        <end position="415"/>
    </location>
</feature>
<dbReference type="Pfam" id="PF13426">
    <property type="entry name" value="PAS_9"/>
    <property type="match status" value="2"/>
</dbReference>
<dbReference type="PROSITE" id="PS50110">
    <property type="entry name" value="RESPONSE_REGULATORY"/>
    <property type="match status" value="1"/>
</dbReference>
<dbReference type="InterPro" id="IPR000014">
    <property type="entry name" value="PAS"/>
</dbReference>
<dbReference type="Gene3D" id="3.30.565.10">
    <property type="entry name" value="Histidine kinase-like ATPase, C-terminal domain"/>
    <property type="match status" value="1"/>
</dbReference>
<keyword evidence="2" id="KW-0597">Phosphoprotein</keyword>
<dbReference type="GO" id="GO:0016791">
    <property type="term" value="F:phosphatase activity"/>
    <property type="evidence" value="ECO:0007669"/>
    <property type="project" value="TreeGrafter"/>
</dbReference>
<dbReference type="Pfam" id="PF13581">
    <property type="entry name" value="HATPase_c_2"/>
    <property type="match status" value="1"/>
</dbReference>
<feature type="domain" description="Response regulatory" evidence="3">
    <location>
        <begin position="18"/>
        <end position="133"/>
    </location>
</feature>
<dbReference type="InterPro" id="IPR011006">
    <property type="entry name" value="CheY-like_superfamily"/>
</dbReference>
<gene>
    <name evidence="6" type="ORF">BWK72_18555</name>
</gene>
<dbReference type="InterPro" id="IPR052016">
    <property type="entry name" value="Bact_Sigma-Reg"/>
</dbReference>
<comment type="caution">
    <text evidence="6">The sequence shown here is derived from an EMBL/GenBank/DDBJ whole genome shotgun (WGS) entry which is preliminary data.</text>
</comment>
<dbReference type="NCBIfam" id="TIGR00229">
    <property type="entry name" value="sensory_box"/>
    <property type="match status" value="2"/>
</dbReference>
<dbReference type="Gene3D" id="3.40.50.2300">
    <property type="match status" value="1"/>
</dbReference>
<dbReference type="AlphaFoldDB" id="A0A1W9KPT0"/>
<dbReference type="InterPro" id="IPR001932">
    <property type="entry name" value="PPM-type_phosphatase-like_dom"/>
</dbReference>
<dbReference type="SMART" id="SM00086">
    <property type="entry name" value="PAC"/>
    <property type="match status" value="2"/>
</dbReference>
<dbReference type="SUPFAM" id="SSF52172">
    <property type="entry name" value="CheY-like"/>
    <property type="match status" value="1"/>
</dbReference>
<keyword evidence="1" id="KW-0378">Hydrolase</keyword>